<evidence type="ECO:0000313" key="2">
    <source>
        <dbReference type="Proteomes" id="UP000000305"/>
    </source>
</evidence>
<sequence length="77" mass="8430">MVMFPFFNKAFLRECECTLLLVELTAGGNTSSPLSYKVTARYAALPCEFTAGGRAGFLYPTNLPPEAKREYPMSGNA</sequence>
<proteinExistence type="predicted"/>
<evidence type="ECO:0000313" key="1">
    <source>
        <dbReference type="EMBL" id="EFX75833.1"/>
    </source>
</evidence>
<dbReference type="Proteomes" id="UP000000305">
    <property type="component" value="Unassembled WGS sequence"/>
</dbReference>
<dbReference type="KEGG" id="dpx:DAPPUDRAFT_322905"/>
<dbReference type="EMBL" id="GL732572">
    <property type="protein sequence ID" value="EFX75833.1"/>
    <property type="molecule type" value="Genomic_DNA"/>
</dbReference>
<accession>E9GX98</accession>
<name>E9GX98_DAPPU</name>
<dbReference type="HOGENOM" id="CLU_2640635_0_0_1"/>
<reference evidence="1 2" key="1">
    <citation type="journal article" date="2011" name="Science">
        <title>The ecoresponsive genome of Daphnia pulex.</title>
        <authorList>
            <person name="Colbourne J.K."/>
            <person name="Pfrender M.E."/>
            <person name="Gilbert D."/>
            <person name="Thomas W.K."/>
            <person name="Tucker A."/>
            <person name="Oakley T.H."/>
            <person name="Tokishita S."/>
            <person name="Aerts A."/>
            <person name="Arnold G.J."/>
            <person name="Basu M.K."/>
            <person name="Bauer D.J."/>
            <person name="Caceres C.E."/>
            <person name="Carmel L."/>
            <person name="Casola C."/>
            <person name="Choi J.H."/>
            <person name="Detter J.C."/>
            <person name="Dong Q."/>
            <person name="Dusheyko S."/>
            <person name="Eads B.D."/>
            <person name="Frohlich T."/>
            <person name="Geiler-Samerotte K.A."/>
            <person name="Gerlach D."/>
            <person name="Hatcher P."/>
            <person name="Jogdeo S."/>
            <person name="Krijgsveld J."/>
            <person name="Kriventseva E.V."/>
            <person name="Kultz D."/>
            <person name="Laforsch C."/>
            <person name="Lindquist E."/>
            <person name="Lopez J."/>
            <person name="Manak J.R."/>
            <person name="Muller J."/>
            <person name="Pangilinan J."/>
            <person name="Patwardhan R.P."/>
            <person name="Pitluck S."/>
            <person name="Pritham E.J."/>
            <person name="Rechtsteiner A."/>
            <person name="Rho M."/>
            <person name="Rogozin I.B."/>
            <person name="Sakarya O."/>
            <person name="Salamov A."/>
            <person name="Schaack S."/>
            <person name="Shapiro H."/>
            <person name="Shiga Y."/>
            <person name="Skalitzky C."/>
            <person name="Smith Z."/>
            <person name="Souvorov A."/>
            <person name="Sung W."/>
            <person name="Tang Z."/>
            <person name="Tsuchiya D."/>
            <person name="Tu H."/>
            <person name="Vos H."/>
            <person name="Wang M."/>
            <person name="Wolf Y.I."/>
            <person name="Yamagata H."/>
            <person name="Yamada T."/>
            <person name="Ye Y."/>
            <person name="Shaw J.R."/>
            <person name="Andrews J."/>
            <person name="Crease T.J."/>
            <person name="Tang H."/>
            <person name="Lucas S.M."/>
            <person name="Robertson H.M."/>
            <person name="Bork P."/>
            <person name="Koonin E.V."/>
            <person name="Zdobnov E.M."/>
            <person name="Grigoriev I.V."/>
            <person name="Lynch M."/>
            <person name="Boore J.L."/>
        </authorList>
    </citation>
    <scope>NUCLEOTIDE SEQUENCE [LARGE SCALE GENOMIC DNA]</scope>
</reference>
<dbReference type="InParanoid" id="E9GX98"/>
<keyword evidence="2" id="KW-1185">Reference proteome</keyword>
<protein>
    <submittedName>
        <fullName evidence="1">Uncharacterized protein</fullName>
    </submittedName>
</protein>
<organism evidence="1 2">
    <name type="scientific">Daphnia pulex</name>
    <name type="common">Water flea</name>
    <dbReference type="NCBI Taxonomy" id="6669"/>
    <lineage>
        <taxon>Eukaryota</taxon>
        <taxon>Metazoa</taxon>
        <taxon>Ecdysozoa</taxon>
        <taxon>Arthropoda</taxon>
        <taxon>Crustacea</taxon>
        <taxon>Branchiopoda</taxon>
        <taxon>Diplostraca</taxon>
        <taxon>Cladocera</taxon>
        <taxon>Anomopoda</taxon>
        <taxon>Daphniidae</taxon>
        <taxon>Daphnia</taxon>
    </lineage>
</organism>
<gene>
    <name evidence="1" type="ORF">DAPPUDRAFT_322905</name>
</gene>
<dbReference type="AlphaFoldDB" id="E9GX98"/>